<dbReference type="Pfam" id="PF02518">
    <property type="entry name" value="HATPase_c"/>
    <property type="match status" value="1"/>
</dbReference>
<feature type="domain" description="Histidine kinase/HSP90-like ATPase" evidence="9">
    <location>
        <begin position="310"/>
        <end position="406"/>
    </location>
</feature>
<dbReference type="GO" id="GO:0046983">
    <property type="term" value="F:protein dimerization activity"/>
    <property type="evidence" value="ECO:0007669"/>
    <property type="project" value="InterPro"/>
</dbReference>
<evidence type="ECO:0000256" key="4">
    <source>
        <dbReference type="ARBA" id="ARBA00022679"/>
    </source>
</evidence>
<keyword evidence="5" id="KW-0547">Nucleotide-binding</keyword>
<dbReference type="Gene3D" id="3.30.565.10">
    <property type="entry name" value="Histidine kinase-like ATPase, C-terminal domain"/>
    <property type="match status" value="1"/>
</dbReference>
<dbReference type="KEGG" id="avc:NCTC10951_00093"/>
<dbReference type="OrthoDB" id="227596at2"/>
<dbReference type="AlphaFoldDB" id="A0A448PH51"/>
<dbReference type="PANTHER" id="PTHR24421">
    <property type="entry name" value="NITRATE/NITRITE SENSOR PROTEIN NARX-RELATED"/>
    <property type="match status" value="1"/>
</dbReference>
<dbReference type="EC" id="2.7.13.3" evidence="2"/>
<evidence type="ECO:0000256" key="3">
    <source>
        <dbReference type="ARBA" id="ARBA00022553"/>
    </source>
</evidence>
<dbReference type="Gene3D" id="1.20.5.1930">
    <property type="match status" value="1"/>
</dbReference>
<dbReference type="InterPro" id="IPR050482">
    <property type="entry name" value="Sensor_HK_TwoCompSys"/>
</dbReference>
<dbReference type="SUPFAM" id="SSF55874">
    <property type="entry name" value="ATPase domain of HSP90 chaperone/DNA topoisomerase II/histidine kinase"/>
    <property type="match status" value="1"/>
</dbReference>
<organism evidence="10 11">
    <name type="scientific">Actinomyces viscosus</name>
    <dbReference type="NCBI Taxonomy" id="1656"/>
    <lineage>
        <taxon>Bacteria</taxon>
        <taxon>Bacillati</taxon>
        <taxon>Actinomycetota</taxon>
        <taxon>Actinomycetes</taxon>
        <taxon>Actinomycetales</taxon>
        <taxon>Actinomycetaceae</taxon>
        <taxon>Actinomyces</taxon>
    </lineage>
</organism>
<evidence type="ECO:0000256" key="2">
    <source>
        <dbReference type="ARBA" id="ARBA00012438"/>
    </source>
</evidence>
<name>A0A448PH51_ACTVI</name>
<dbReference type="GO" id="GO:0005524">
    <property type="term" value="F:ATP binding"/>
    <property type="evidence" value="ECO:0007669"/>
    <property type="project" value="UniProtKB-KW"/>
</dbReference>
<evidence type="ECO:0000256" key="5">
    <source>
        <dbReference type="ARBA" id="ARBA00022741"/>
    </source>
</evidence>
<evidence type="ECO:0000256" key="6">
    <source>
        <dbReference type="ARBA" id="ARBA00022777"/>
    </source>
</evidence>
<dbReference type="Proteomes" id="UP000268658">
    <property type="component" value="Chromosome"/>
</dbReference>
<evidence type="ECO:0000313" key="10">
    <source>
        <dbReference type="EMBL" id="VEI14240.1"/>
    </source>
</evidence>
<dbReference type="SMART" id="SM00387">
    <property type="entry name" value="HATPase_c"/>
    <property type="match status" value="1"/>
</dbReference>
<proteinExistence type="predicted"/>
<reference evidence="10 11" key="1">
    <citation type="submission" date="2018-12" db="EMBL/GenBank/DDBJ databases">
        <authorList>
            <consortium name="Pathogen Informatics"/>
        </authorList>
    </citation>
    <scope>NUCLEOTIDE SEQUENCE [LARGE SCALE GENOMIC DNA]</scope>
    <source>
        <strain evidence="10 11">NCTC10951</strain>
    </source>
</reference>
<keyword evidence="7" id="KW-0067">ATP-binding</keyword>
<dbReference type="CDD" id="cd16917">
    <property type="entry name" value="HATPase_UhpB-NarQ-NarX-like"/>
    <property type="match status" value="1"/>
</dbReference>
<keyword evidence="8" id="KW-0902">Two-component regulatory system</keyword>
<dbReference type="InterPro" id="IPR011712">
    <property type="entry name" value="Sig_transdc_His_kin_sub3_dim/P"/>
</dbReference>
<dbReference type="Pfam" id="PF07730">
    <property type="entry name" value="HisKA_3"/>
    <property type="match status" value="1"/>
</dbReference>
<evidence type="ECO:0000313" key="11">
    <source>
        <dbReference type="Proteomes" id="UP000268658"/>
    </source>
</evidence>
<evidence type="ECO:0000256" key="8">
    <source>
        <dbReference type="ARBA" id="ARBA00023012"/>
    </source>
</evidence>
<dbReference type="GO" id="GO:0016020">
    <property type="term" value="C:membrane"/>
    <property type="evidence" value="ECO:0007669"/>
    <property type="project" value="InterPro"/>
</dbReference>
<accession>A0A448PH51</accession>
<keyword evidence="4 10" id="KW-0808">Transferase</keyword>
<dbReference type="EMBL" id="LR134477">
    <property type="protein sequence ID" value="VEI14240.1"/>
    <property type="molecule type" value="Genomic_DNA"/>
</dbReference>
<keyword evidence="6" id="KW-0418">Kinase</keyword>
<gene>
    <name evidence="10" type="primary">degS_1</name>
    <name evidence="10" type="ORF">NCTC10951_00093</name>
</gene>
<evidence type="ECO:0000256" key="1">
    <source>
        <dbReference type="ARBA" id="ARBA00000085"/>
    </source>
</evidence>
<dbReference type="InterPro" id="IPR036890">
    <property type="entry name" value="HATPase_C_sf"/>
</dbReference>
<comment type="catalytic activity">
    <reaction evidence="1">
        <text>ATP + protein L-histidine = ADP + protein N-phospho-L-histidine.</text>
        <dbReference type="EC" id="2.7.13.3"/>
    </reaction>
</comment>
<evidence type="ECO:0000259" key="9">
    <source>
        <dbReference type="SMART" id="SM00387"/>
    </source>
</evidence>
<dbReference type="InterPro" id="IPR003594">
    <property type="entry name" value="HATPase_dom"/>
</dbReference>
<sequence>MTWTGSHDFCHETCKQGHRSGLPASCAAAIVDNRGVKVLVDKGVILCGCLLLALLAGEADAAGVVWLLAAVTVGALSTLTDQHRWVVAVPAAYLLLGTLTTASVPGAPLVAYALSRLAAVGSRRQRVAAVISCVPFLVVLGRRALGAPAVALALLVCALAALLALRTAQEEETRRSLHTVRDDLREKVLTLQDTNAQLLQAQDHELRAAALSERTRIAREIHDGVGHLLTRLLLQVKALQVTHRGEPGVVADLASLDAGLDEALASMRRSVHALSDEGEELATSLNLLGSRCGIDAVSIDCSTDVEPPPAVARCVVAVVREALTNAARHGRARSARVTVTDYPAFWQVTVDNDGIVPAEGEPAVDGGASSGMGLRSMTERVEALGGRVRITPRPRFTVFATIPRNQADREGTS</sequence>
<protein>
    <recommendedName>
        <fullName evidence="2">histidine kinase</fullName>
        <ecNumber evidence="2">2.7.13.3</ecNumber>
    </recommendedName>
</protein>
<evidence type="ECO:0000256" key="7">
    <source>
        <dbReference type="ARBA" id="ARBA00022840"/>
    </source>
</evidence>
<dbReference type="GO" id="GO:0000155">
    <property type="term" value="F:phosphorelay sensor kinase activity"/>
    <property type="evidence" value="ECO:0007669"/>
    <property type="project" value="InterPro"/>
</dbReference>
<dbReference type="PANTHER" id="PTHR24421:SF10">
    <property type="entry name" value="NITRATE_NITRITE SENSOR PROTEIN NARQ"/>
    <property type="match status" value="1"/>
</dbReference>
<keyword evidence="3" id="KW-0597">Phosphoprotein</keyword>